<reference evidence="1 2" key="1">
    <citation type="journal article" date="2018" name="New Phytol.">
        <title>Phylogenomics of Endogonaceae and evolution of mycorrhizas within Mucoromycota.</title>
        <authorList>
            <person name="Chang Y."/>
            <person name="Desiro A."/>
            <person name="Na H."/>
            <person name="Sandor L."/>
            <person name="Lipzen A."/>
            <person name="Clum A."/>
            <person name="Barry K."/>
            <person name="Grigoriev I.V."/>
            <person name="Martin F.M."/>
            <person name="Stajich J.E."/>
            <person name="Smith M.E."/>
            <person name="Bonito G."/>
            <person name="Spatafora J.W."/>
        </authorList>
    </citation>
    <scope>NUCLEOTIDE SEQUENCE [LARGE SCALE GENOMIC DNA]</scope>
    <source>
        <strain evidence="1 2">GMNB39</strain>
    </source>
</reference>
<accession>A0A433DCH6</accession>
<organism evidence="1 2">
    <name type="scientific">Jimgerdemannia flammicorona</name>
    <dbReference type="NCBI Taxonomy" id="994334"/>
    <lineage>
        <taxon>Eukaryota</taxon>
        <taxon>Fungi</taxon>
        <taxon>Fungi incertae sedis</taxon>
        <taxon>Mucoromycota</taxon>
        <taxon>Mucoromycotina</taxon>
        <taxon>Endogonomycetes</taxon>
        <taxon>Endogonales</taxon>
        <taxon>Endogonaceae</taxon>
        <taxon>Jimgerdemannia</taxon>
    </lineage>
</organism>
<sequence length="209" mass="23503">MLSFSSQEELSLSSVMPTVRKVLGEFEDCRKEWDTINDQGTKVLRSLTSGGDGSSISRCLTLAHPTVRIQLDAMYSRYDDLLSAVKVTPVLCGQENGIEENRDETATLPRLDPAVRAILECMQEYIGMYDDEYMLKETVQSIIAPPPSTDLPGHSRYFTAKHASTFLALWTVQPYLNLEKMEHVQGTLEMLMSGMSVIGDIVRFRKTKE</sequence>
<dbReference type="EMBL" id="RBNI01003258">
    <property type="protein sequence ID" value="RUP48538.1"/>
    <property type="molecule type" value="Genomic_DNA"/>
</dbReference>
<protein>
    <submittedName>
        <fullName evidence="1">Uncharacterized protein</fullName>
    </submittedName>
</protein>
<evidence type="ECO:0000313" key="1">
    <source>
        <dbReference type="EMBL" id="RUP48538.1"/>
    </source>
</evidence>
<comment type="caution">
    <text evidence="1">The sequence shown here is derived from an EMBL/GenBank/DDBJ whole genome shotgun (WGS) entry which is preliminary data.</text>
</comment>
<dbReference type="Proteomes" id="UP000268093">
    <property type="component" value="Unassembled WGS sequence"/>
</dbReference>
<keyword evidence="2" id="KW-1185">Reference proteome</keyword>
<name>A0A433DCH6_9FUNG</name>
<dbReference type="AlphaFoldDB" id="A0A433DCH6"/>
<evidence type="ECO:0000313" key="2">
    <source>
        <dbReference type="Proteomes" id="UP000268093"/>
    </source>
</evidence>
<gene>
    <name evidence="1" type="ORF">BC936DRAFT_144425</name>
</gene>
<dbReference type="OrthoDB" id="2232122at2759"/>
<proteinExistence type="predicted"/>